<dbReference type="Pfam" id="PF02163">
    <property type="entry name" value="Peptidase_M50"/>
    <property type="match status" value="1"/>
</dbReference>
<dbReference type="InterPro" id="IPR004387">
    <property type="entry name" value="Pept_M50_Zn"/>
</dbReference>
<keyword evidence="7" id="KW-0862">Zinc</keyword>
<dbReference type="Gene3D" id="2.30.42.10">
    <property type="match status" value="3"/>
</dbReference>
<dbReference type="GO" id="GO:0006508">
    <property type="term" value="P:proteolysis"/>
    <property type="evidence" value="ECO:0007669"/>
    <property type="project" value="UniProtKB-KW"/>
</dbReference>
<organism evidence="14 15">
    <name type="scientific">Bythopirellula goksoeyrii</name>
    <dbReference type="NCBI Taxonomy" id="1400387"/>
    <lineage>
        <taxon>Bacteria</taxon>
        <taxon>Pseudomonadati</taxon>
        <taxon>Planctomycetota</taxon>
        <taxon>Planctomycetia</taxon>
        <taxon>Pirellulales</taxon>
        <taxon>Lacipirellulaceae</taxon>
        <taxon>Bythopirellula</taxon>
    </lineage>
</organism>
<comment type="similarity">
    <text evidence="3">Belongs to the peptidase M50B family.</text>
</comment>
<dbReference type="PANTHER" id="PTHR42837">
    <property type="entry name" value="REGULATOR OF SIGMA-E PROTEASE RSEP"/>
    <property type="match status" value="1"/>
</dbReference>
<feature type="transmembrane region" description="Helical" evidence="12">
    <location>
        <begin position="630"/>
        <end position="653"/>
    </location>
</feature>
<feature type="transmembrane region" description="Helical" evidence="12">
    <location>
        <begin position="674"/>
        <end position="696"/>
    </location>
</feature>
<evidence type="ECO:0000313" key="15">
    <source>
        <dbReference type="Proteomes" id="UP000323917"/>
    </source>
</evidence>
<evidence type="ECO:0000256" key="8">
    <source>
        <dbReference type="ARBA" id="ARBA00022989"/>
    </source>
</evidence>
<evidence type="ECO:0000313" key="14">
    <source>
        <dbReference type="EMBL" id="QEG37946.1"/>
    </source>
</evidence>
<evidence type="ECO:0000259" key="13">
    <source>
        <dbReference type="SMART" id="SM00228"/>
    </source>
</evidence>
<evidence type="ECO:0000256" key="2">
    <source>
        <dbReference type="ARBA" id="ARBA00004141"/>
    </source>
</evidence>
<evidence type="ECO:0000256" key="12">
    <source>
        <dbReference type="SAM" id="Phobius"/>
    </source>
</evidence>
<dbReference type="GO" id="GO:0016020">
    <property type="term" value="C:membrane"/>
    <property type="evidence" value="ECO:0007669"/>
    <property type="project" value="UniProtKB-SubCell"/>
</dbReference>
<dbReference type="SMART" id="SM00228">
    <property type="entry name" value="PDZ"/>
    <property type="match status" value="2"/>
</dbReference>
<feature type="transmembrane region" description="Helical" evidence="12">
    <location>
        <begin position="12"/>
        <end position="32"/>
    </location>
</feature>
<feature type="region of interest" description="Disordered" evidence="11">
    <location>
        <begin position="308"/>
        <end position="332"/>
    </location>
</feature>
<feature type="domain" description="PDZ" evidence="13">
    <location>
        <begin position="159"/>
        <end position="225"/>
    </location>
</feature>
<evidence type="ECO:0000256" key="10">
    <source>
        <dbReference type="ARBA" id="ARBA00023136"/>
    </source>
</evidence>
<gene>
    <name evidence="14" type="primary">rseP</name>
    <name evidence="14" type="ORF">Pr1d_52940</name>
</gene>
<dbReference type="KEGG" id="bgok:Pr1d_52940"/>
<name>A0A5B9QLS0_9BACT</name>
<evidence type="ECO:0000256" key="1">
    <source>
        <dbReference type="ARBA" id="ARBA00001947"/>
    </source>
</evidence>
<dbReference type="EC" id="3.4.24.-" evidence="14"/>
<comment type="cofactor">
    <cofactor evidence="1">
        <name>Zn(2+)</name>
        <dbReference type="ChEBI" id="CHEBI:29105"/>
    </cofactor>
</comment>
<evidence type="ECO:0000256" key="3">
    <source>
        <dbReference type="ARBA" id="ARBA00007931"/>
    </source>
</evidence>
<protein>
    <submittedName>
        <fullName evidence="14">Regulator of sigma-E protease RseP</fullName>
        <ecNumber evidence="14">3.4.24.-</ecNumber>
    </submittedName>
</protein>
<keyword evidence="6 14" id="KW-0378">Hydrolase</keyword>
<keyword evidence="10 12" id="KW-0472">Membrane</keyword>
<keyword evidence="9" id="KW-0482">Metalloprotease</keyword>
<evidence type="ECO:0000256" key="11">
    <source>
        <dbReference type="SAM" id="MobiDB-lite"/>
    </source>
</evidence>
<keyword evidence="4 14" id="KW-0645">Protease</keyword>
<accession>A0A5B9QLS0</accession>
<dbReference type="GO" id="GO:0004222">
    <property type="term" value="F:metalloendopeptidase activity"/>
    <property type="evidence" value="ECO:0007669"/>
    <property type="project" value="InterPro"/>
</dbReference>
<feature type="compositionally biased region" description="Basic and acidic residues" evidence="11">
    <location>
        <begin position="313"/>
        <end position="329"/>
    </location>
</feature>
<evidence type="ECO:0000256" key="9">
    <source>
        <dbReference type="ARBA" id="ARBA00023049"/>
    </source>
</evidence>
<evidence type="ECO:0000256" key="4">
    <source>
        <dbReference type="ARBA" id="ARBA00022670"/>
    </source>
</evidence>
<dbReference type="EMBL" id="CP042913">
    <property type="protein sequence ID" value="QEG37946.1"/>
    <property type="molecule type" value="Genomic_DNA"/>
</dbReference>
<comment type="subcellular location">
    <subcellularLocation>
        <location evidence="2">Membrane</location>
        <topology evidence="2">Multi-pass membrane protein</topology>
    </subcellularLocation>
</comment>
<evidence type="ECO:0000256" key="6">
    <source>
        <dbReference type="ARBA" id="ARBA00022801"/>
    </source>
</evidence>
<dbReference type="SUPFAM" id="SSF50156">
    <property type="entry name" value="PDZ domain-like"/>
    <property type="match status" value="3"/>
</dbReference>
<keyword evidence="5 12" id="KW-0812">Transmembrane</keyword>
<sequence>MGICLIAVATQLEWIIVILQVAIGLGTVIFVHELGHFAVAKMCGVKCEKFFIGFDIGGYKLSHKWGETEYGIGILPLGGYVKMLGQDDNPANIAEQVRESQVGEGSNIQTKEIVGPDGTKYEVDSRSYLAKSVPQRMAIISAGVIMNVIFAFIFAVIAYGIGVPYIPCIVGQTSPGSAAYQAGIRTGDEITRIGSVENPSFNELKSGVTLGDLEKGIPFTVKRAATGEEEDITLKPRQDAGLPKVGIISPFSLRLNEEKPVATDSPAAEASPKFEGNDEIVAINGEPISEYYQLVAALVEHSSEPLEVTVQRGGKESKRDPFGPRKGGSEETITVEPLPTRTLGLVMEPGKIVAVEKGSEASEKIAPGDFIDRISHAPGAAAAEVVEGERLFGDPMMLPEQLRKLAPDGRTIELTVRHSAASSDGKQTTEPVELRLRKVTWTEPSWLENDPLSVPALGIAYRVLNRVDHVIPESPAAAAGMQSGDVVTKAEITLPVGEKTETRTIKFNEKGGHNWPMFTQLLQNLSTDDEVMLTYQRGTETLTATLKPQIVPDSFEPERGFIVDPIQKMRRASSFSEQVELGYRETVNSLGMVYRFLRKLGTQVPLTSLGGPITIAQAAGYSAFEGVGKLLVFLTMLSANLAVINFLPIPLLDGGHMVFLAWEGLRGRPASERFVVALHTVGFVFIISLMLFVISLDLGLIDRNL</sequence>
<reference evidence="14 15" key="1">
    <citation type="submission" date="2019-08" db="EMBL/GenBank/DDBJ databases">
        <title>Deep-cultivation of Planctomycetes and their phenomic and genomic characterization uncovers novel biology.</title>
        <authorList>
            <person name="Wiegand S."/>
            <person name="Jogler M."/>
            <person name="Boedeker C."/>
            <person name="Pinto D."/>
            <person name="Vollmers J."/>
            <person name="Rivas-Marin E."/>
            <person name="Kohn T."/>
            <person name="Peeters S.H."/>
            <person name="Heuer A."/>
            <person name="Rast P."/>
            <person name="Oberbeckmann S."/>
            <person name="Bunk B."/>
            <person name="Jeske O."/>
            <person name="Meyerdierks A."/>
            <person name="Storesund J.E."/>
            <person name="Kallscheuer N."/>
            <person name="Luecker S."/>
            <person name="Lage O.M."/>
            <person name="Pohl T."/>
            <person name="Merkel B.J."/>
            <person name="Hornburger P."/>
            <person name="Mueller R.-W."/>
            <person name="Bruemmer F."/>
            <person name="Labrenz M."/>
            <person name="Spormann A.M."/>
            <person name="Op den Camp H."/>
            <person name="Overmann J."/>
            <person name="Amann R."/>
            <person name="Jetten M.S.M."/>
            <person name="Mascher T."/>
            <person name="Medema M.H."/>
            <person name="Devos D.P."/>
            <person name="Kaster A.-K."/>
            <person name="Ovreas L."/>
            <person name="Rohde M."/>
            <person name="Galperin M.Y."/>
            <person name="Jogler C."/>
        </authorList>
    </citation>
    <scope>NUCLEOTIDE SEQUENCE [LARGE SCALE GENOMIC DNA]</scope>
    <source>
        <strain evidence="14 15">Pr1d</strain>
    </source>
</reference>
<dbReference type="Proteomes" id="UP000323917">
    <property type="component" value="Chromosome"/>
</dbReference>
<dbReference type="InterPro" id="IPR036034">
    <property type="entry name" value="PDZ_sf"/>
</dbReference>
<dbReference type="InterPro" id="IPR001478">
    <property type="entry name" value="PDZ"/>
</dbReference>
<keyword evidence="8 12" id="KW-1133">Transmembrane helix</keyword>
<evidence type="ECO:0000256" key="7">
    <source>
        <dbReference type="ARBA" id="ARBA00022833"/>
    </source>
</evidence>
<dbReference type="CDD" id="cd06163">
    <property type="entry name" value="S2P-M50_PDZ_RseP-like"/>
    <property type="match status" value="1"/>
</dbReference>
<feature type="domain" description="PDZ" evidence="13">
    <location>
        <begin position="249"/>
        <end position="314"/>
    </location>
</feature>
<dbReference type="AlphaFoldDB" id="A0A5B9QLS0"/>
<proteinExistence type="inferred from homology"/>
<evidence type="ECO:0000256" key="5">
    <source>
        <dbReference type="ARBA" id="ARBA00022692"/>
    </source>
</evidence>
<dbReference type="RefSeq" id="WP_168205480.1">
    <property type="nucleotide sequence ID" value="NZ_CP042913.1"/>
</dbReference>
<feature type="transmembrane region" description="Helical" evidence="12">
    <location>
        <begin position="137"/>
        <end position="161"/>
    </location>
</feature>
<keyword evidence="15" id="KW-1185">Reference proteome</keyword>
<dbReference type="PANTHER" id="PTHR42837:SF2">
    <property type="entry name" value="MEMBRANE METALLOPROTEASE ARASP2, CHLOROPLASTIC-RELATED"/>
    <property type="match status" value="1"/>
</dbReference>
<dbReference type="InterPro" id="IPR008915">
    <property type="entry name" value="Peptidase_M50"/>
</dbReference>